<sequence length="268" mass="29274">MADYWWNLSTAEFAGRDMSQAVAILPIATVEQHGPHLPVGVDSMINAGIIARVMAQIDPALPVFTLPMIPVGKSTEHLSYPGTLTLSWELVAKIWFEMGECVRRTGCRKIILFNSHGGQVALSEIVARDLRAKLGMLAVAATWFRITPVEGIFSAYEDLHGYHGGEIETSMMLALHPELVDMTKAEDFRQLSQVMVDEAEILRPGLFGWMAEDLHPAGVSGNAAASDAARGEALVQRAADRLVQLIHETAAFPLSRLSQPADYQVSPQ</sequence>
<name>F9Y757_KETVW</name>
<dbReference type="GO" id="GO:0016811">
    <property type="term" value="F:hydrolase activity, acting on carbon-nitrogen (but not peptide) bonds, in linear amides"/>
    <property type="evidence" value="ECO:0007669"/>
    <property type="project" value="TreeGrafter"/>
</dbReference>
<dbReference type="OrthoDB" id="9801445at2"/>
<dbReference type="Pfam" id="PF02633">
    <property type="entry name" value="Creatininase"/>
    <property type="match status" value="1"/>
</dbReference>
<evidence type="ECO:0000256" key="3">
    <source>
        <dbReference type="ARBA" id="ARBA00022801"/>
    </source>
</evidence>
<dbReference type="SUPFAM" id="SSF102215">
    <property type="entry name" value="Creatininase"/>
    <property type="match status" value="1"/>
</dbReference>
<evidence type="ECO:0000313" key="7">
    <source>
        <dbReference type="Proteomes" id="UP000000692"/>
    </source>
</evidence>
<dbReference type="HOGENOM" id="CLU_055029_0_0_5"/>
<keyword evidence="2" id="KW-0479">Metal-binding</keyword>
<protein>
    <submittedName>
        <fullName evidence="6">Putative creatininase (Creatine amidohydrolase)</fullName>
        <ecNumber evidence="6">3.5.2.10</ecNumber>
    </submittedName>
</protein>
<dbReference type="GO" id="GO:0009231">
    <property type="term" value="P:riboflavin biosynthetic process"/>
    <property type="evidence" value="ECO:0007669"/>
    <property type="project" value="TreeGrafter"/>
</dbReference>
<proteinExistence type="inferred from homology"/>
<evidence type="ECO:0000256" key="4">
    <source>
        <dbReference type="ARBA" id="ARBA00022833"/>
    </source>
</evidence>
<reference evidence="6 7" key="1">
    <citation type="journal article" date="2011" name="J. Bacteriol.">
        <title>Complete genome sequence of the industrial strain Ketogulonicigenium vulgare WSH-001.</title>
        <authorList>
            <person name="Liu L."/>
            <person name="Li Y."/>
            <person name="Zhang J."/>
            <person name="Zhou Z."/>
            <person name="Liu J."/>
            <person name="Li X."/>
            <person name="Zhou J."/>
            <person name="Du G."/>
            <person name="Wang L."/>
            <person name="Chen J."/>
        </authorList>
    </citation>
    <scope>NUCLEOTIDE SEQUENCE [LARGE SCALE GENOMIC DNA]</scope>
    <source>
        <strain evidence="6 7">WSH-001</strain>
    </source>
</reference>
<evidence type="ECO:0000313" key="6">
    <source>
        <dbReference type="EMBL" id="AEM42247.1"/>
    </source>
</evidence>
<dbReference type="GO" id="GO:0047789">
    <property type="term" value="F:creatininase activity"/>
    <property type="evidence" value="ECO:0007669"/>
    <property type="project" value="UniProtKB-EC"/>
</dbReference>
<dbReference type="PANTHER" id="PTHR35005:SF1">
    <property type="entry name" value="2-AMINO-5-FORMYLAMINO-6-RIBOSYLAMINOPYRIMIDIN-4(3H)-ONE 5'-MONOPHOSPHATE DEFORMYLASE"/>
    <property type="match status" value="1"/>
</dbReference>
<accession>F9Y757</accession>
<dbReference type="InterPro" id="IPR024087">
    <property type="entry name" value="Creatininase-like_sf"/>
</dbReference>
<dbReference type="PANTHER" id="PTHR35005">
    <property type="entry name" value="3-DEHYDRO-SCYLLO-INOSOSE HYDROLASE"/>
    <property type="match status" value="1"/>
</dbReference>
<organism evidence="6 7">
    <name type="scientific">Ketogulonicigenium vulgare (strain WSH-001)</name>
    <dbReference type="NCBI Taxonomy" id="759362"/>
    <lineage>
        <taxon>Bacteria</taxon>
        <taxon>Pseudomonadati</taxon>
        <taxon>Pseudomonadota</taxon>
        <taxon>Alphaproteobacteria</taxon>
        <taxon>Rhodobacterales</taxon>
        <taxon>Roseobacteraceae</taxon>
        <taxon>Ketogulonicigenium</taxon>
    </lineage>
</organism>
<dbReference type="PATRIC" id="fig|759362.5.peg.2503"/>
<dbReference type="GO" id="GO:0046872">
    <property type="term" value="F:metal ion binding"/>
    <property type="evidence" value="ECO:0007669"/>
    <property type="project" value="UniProtKB-KW"/>
</dbReference>
<evidence type="ECO:0000256" key="5">
    <source>
        <dbReference type="ARBA" id="ARBA00024029"/>
    </source>
</evidence>
<comment type="cofactor">
    <cofactor evidence="1">
        <name>Zn(2+)</name>
        <dbReference type="ChEBI" id="CHEBI:29105"/>
    </cofactor>
</comment>
<dbReference type="EMBL" id="CP002018">
    <property type="protein sequence ID" value="AEM42247.1"/>
    <property type="molecule type" value="Genomic_DNA"/>
</dbReference>
<keyword evidence="3 6" id="KW-0378">Hydrolase</keyword>
<evidence type="ECO:0000256" key="2">
    <source>
        <dbReference type="ARBA" id="ARBA00022723"/>
    </source>
</evidence>
<evidence type="ECO:0000256" key="1">
    <source>
        <dbReference type="ARBA" id="ARBA00001947"/>
    </source>
</evidence>
<comment type="similarity">
    <text evidence="5">Belongs to the creatininase superfamily.</text>
</comment>
<keyword evidence="7" id="KW-1185">Reference proteome</keyword>
<keyword evidence="4" id="KW-0862">Zinc</keyword>
<gene>
    <name evidence="6" type="ordered locus">KVU_2408</name>
</gene>
<dbReference type="Proteomes" id="UP000000692">
    <property type="component" value="Chromosome"/>
</dbReference>
<dbReference type="EC" id="3.5.2.10" evidence="6"/>
<dbReference type="KEGG" id="kvl:KVU_2408"/>
<dbReference type="Gene3D" id="3.40.50.10310">
    <property type="entry name" value="Creatininase"/>
    <property type="match status" value="1"/>
</dbReference>
<dbReference type="AlphaFoldDB" id="F9Y757"/>
<dbReference type="InterPro" id="IPR003785">
    <property type="entry name" value="Creatininase/forma_Hydrolase"/>
</dbReference>
<dbReference type="RefSeq" id="WP_013382904.1">
    <property type="nucleotide sequence ID" value="NC_017384.1"/>
</dbReference>
<dbReference type="eggNOG" id="COG1402">
    <property type="taxonomic scope" value="Bacteria"/>
</dbReference>